<dbReference type="GO" id="GO:0043565">
    <property type="term" value="F:sequence-specific DNA binding"/>
    <property type="evidence" value="ECO:0007669"/>
    <property type="project" value="InterPro"/>
</dbReference>
<dbReference type="OMA" id="HNHDMPL"/>
<protein>
    <recommendedName>
        <fullName evidence="8">WRKY domain-containing protein</fullName>
    </recommendedName>
</protein>
<dbReference type="InterPro" id="IPR044810">
    <property type="entry name" value="WRKY_plant"/>
</dbReference>
<sequence>MHNAEKTIVIKPVPSRPFSSYRSFSDLVDGTINRSLTADDKIPAIKPKTVRFRPSSSNSLPSRPDVSEAASRFTSDKASATTSEAVNEAPSIYKPMAESVSKNYDSLMENYMVNDVGHQKTSVDDELQLQDINPENYLVQNQITSSFQHNSPSLVATREQDRQSCDGYNWRKYGQKQVKGSEYPRSYYKCTHPSCPMKKKVERSFDGNIAEIVYKGEHNHPKPQPAKRLAAVSEEQSFVNNNNNNIGNNLLGSSHDSFIGTTLSHYDGTPDLSGVCSGIENDNERHKSKKRKHKKRVNVEEAASQFVGDPEPLMQASTESTITGDGFRWRKYGQKIVKGNPYPRSYYRCSNLKCNVRKHIERVLDEPTSFIITYEGEHNHEMPDRTTNSAAQINILSAE</sequence>
<keyword evidence="10" id="KW-1185">Reference proteome</keyword>
<evidence type="ECO:0000256" key="6">
    <source>
        <dbReference type="ARBA" id="ARBA00023242"/>
    </source>
</evidence>
<feature type="domain" description="WRKY" evidence="8">
    <location>
        <begin position="318"/>
        <end position="383"/>
    </location>
</feature>
<dbReference type="InterPro" id="IPR036576">
    <property type="entry name" value="WRKY_dom_sf"/>
</dbReference>
<dbReference type="PANTHER" id="PTHR31221">
    <property type="entry name" value="WRKY TRANSCRIPTION FACTOR PROTEIN 1-RELATED"/>
    <property type="match status" value="1"/>
</dbReference>
<dbReference type="SMART" id="SM00774">
    <property type="entry name" value="WRKY"/>
    <property type="match status" value="2"/>
</dbReference>
<evidence type="ECO:0000313" key="9">
    <source>
        <dbReference type="EMBL" id="ONK77012.1"/>
    </source>
</evidence>
<evidence type="ECO:0000256" key="7">
    <source>
        <dbReference type="SAM" id="MobiDB-lite"/>
    </source>
</evidence>
<keyword evidence="5" id="KW-0804">Transcription</keyword>
<feature type="domain" description="WRKY" evidence="8">
    <location>
        <begin position="166"/>
        <end position="223"/>
    </location>
</feature>
<dbReference type="GO" id="GO:0005634">
    <property type="term" value="C:nucleus"/>
    <property type="evidence" value="ECO:0007669"/>
    <property type="project" value="UniProtKB-SubCell"/>
</dbReference>
<dbReference type="Gene3D" id="2.20.25.80">
    <property type="entry name" value="WRKY domain"/>
    <property type="match status" value="2"/>
</dbReference>
<dbReference type="Gramene" id="ONK77012">
    <property type="protein sequence ID" value="ONK77012"/>
    <property type="gene ID" value="A4U43_C02F2200"/>
</dbReference>
<evidence type="ECO:0000256" key="1">
    <source>
        <dbReference type="ARBA" id="ARBA00004123"/>
    </source>
</evidence>
<keyword evidence="6" id="KW-0539">Nucleus</keyword>
<dbReference type="AlphaFoldDB" id="A0A5P1FFX6"/>
<comment type="subcellular location">
    <subcellularLocation>
        <location evidence="1">Nucleus</location>
    </subcellularLocation>
</comment>
<evidence type="ECO:0000259" key="8">
    <source>
        <dbReference type="PROSITE" id="PS50811"/>
    </source>
</evidence>
<feature type="compositionally biased region" description="Polar residues" evidence="7">
    <location>
        <begin position="72"/>
        <end position="84"/>
    </location>
</feature>
<keyword evidence="2" id="KW-0677">Repeat</keyword>
<dbReference type="OrthoDB" id="783645at2759"/>
<dbReference type="PROSITE" id="PS50811">
    <property type="entry name" value="WRKY"/>
    <property type="match status" value="2"/>
</dbReference>
<proteinExistence type="predicted"/>
<dbReference type="Pfam" id="PF03106">
    <property type="entry name" value="WRKY"/>
    <property type="match status" value="2"/>
</dbReference>
<feature type="compositionally biased region" description="Low complexity" evidence="7">
    <location>
        <begin position="52"/>
        <end position="64"/>
    </location>
</feature>
<evidence type="ECO:0000256" key="4">
    <source>
        <dbReference type="ARBA" id="ARBA00023125"/>
    </source>
</evidence>
<feature type="region of interest" description="Disordered" evidence="7">
    <location>
        <begin position="51"/>
        <end position="84"/>
    </location>
</feature>
<evidence type="ECO:0000256" key="5">
    <source>
        <dbReference type="ARBA" id="ARBA00023163"/>
    </source>
</evidence>
<name>A0A5P1FFX6_ASPOF</name>
<dbReference type="GO" id="GO:0003700">
    <property type="term" value="F:DNA-binding transcription factor activity"/>
    <property type="evidence" value="ECO:0007669"/>
    <property type="project" value="InterPro"/>
</dbReference>
<keyword evidence="3" id="KW-0805">Transcription regulation</keyword>
<reference evidence="10" key="1">
    <citation type="journal article" date="2017" name="Nat. Commun.">
        <title>The asparagus genome sheds light on the origin and evolution of a young Y chromosome.</title>
        <authorList>
            <person name="Harkess A."/>
            <person name="Zhou J."/>
            <person name="Xu C."/>
            <person name="Bowers J.E."/>
            <person name="Van der Hulst R."/>
            <person name="Ayyampalayam S."/>
            <person name="Mercati F."/>
            <person name="Riccardi P."/>
            <person name="McKain M.R."/>
            <person name="Kakrana A."/>
            <person name="Tang H."/>
            <person name="Ray J."/>
            <person name="Groenendijk J."/>
            <person name="Arikit S."/>
            <person name="Mathioni S.M."/>
            <person name="Nakano M."/>
            <person name="Shan H."/>
            <person name="Telgmann-Rauber A."/>
            <person name="Kanno A."/>
            <person name="Yue Z."/>
            <person name="Chen H."/>
            <person name="Li W."/>
            <person name="Chen Y."/>
            <person name="Xu X."/>
            <person name="Zhang Y."/>
            <person name="Luo S."/>
            <person name="Chen H."/>
            <person name="Gao J."/>
            <person name="Mao Z."/>
            <person name="Pires J.C."/>
            <person name="Luo M."/>
            <person name="Kudrna D."/>
            <person name="Wing R.A."/>
            <person name="Meyers B.C."/>
            <person name="Yi K."/>
            <person name="Kong H."/>
            <person name="Lavrijsen P."/>
            <person name="Sunseri F."/>
            <person name="Falavigna A."/>
            <person name="Ye Y."/>
            <person name="Leebens-Mack J.H."/>
            <person name="Chen G."/>
        </authorList>
    </citation>
    <scope>NUCLEOTIDE SEQUENCE [LARGE SCALE GENOMIC DNA]</scope>
    <source>
        <strain evidence="10">cv. DH0086</strain>
    </source>
</reference>
<dbReference type="InterPro" id="IPR003657">
    <property type="entry name" value="WRKY_dom"/>
</dbReference>
<dbReference type="SUPFAM" id="SSF118290">
    <property type="entry name" value="WRKY DNA-binding domain"/>
    <property type="match status" value="2"/>
</dbReference>
<evidence type="ECO:0000256" key="2">
    <source>
        <dbReference type="ARBA" id="ARBA00022737"/>
    </source>
</evidence>
<accession>A0A5P1FFX6</accession>
<dbReference type="FunFam" id="2.20.25.80:FF:000006">
    <property type="entry name" value="WRKY transcription factor"/>
    <property type="match status" value="2"/>
</dbReference>
<dbReference type="Proteomes" id="UP000243459">
    <property type="component" value="Chromosome 2"/>
</dbReference>
<evidence type="ECO:0000313" key="10">
    <source>
        <dbReference type="Proteomes" id="UP000243459"/>
    </source>
</evidence>
<organism evidence="9 10">
    <name type="scientific">Asparagus officinalis</name>
    <name type="common">Garden asparagus</name>
    <dbReference type="NCBI Taxonomy" id="4686"/>
    <lineage>
        <taxon>Eukaryota</taxon>
        <taxon>Viridiplantae</taxon>
        <taxon>Streptophyta</taxon>
        <taxon>Embryophyta</taxon>
        <taxon>Tracheophyta</taxon>
        <taxon>Spermatophyta</taxon>
        <taxon>Magnoliopsida</taxon>
        <taxon>Liliopsida</taxon>
        <taxon>Asparagales</taxon>
        <taxon>Asparagaceae</taxon>
        <taxon>Asparagoideae</taxon>
        <taxon>Asparagus</taxon>
    </lineage>
</organism>
<keyword evidence="4" id="KW-0238">DNA-binding</keyword>
<evidence type="ECO:0000256" key="3">
    <source>
        <dbReference type="ARBA" id="ARBA00023015"/>
    </source>
</evidence>
<dbReference type="PANTHER" id="PTHR31221:SF90">
    <property type="entry name" value="WRKY TRANSCRIPTION FACTOR 44"/>
    <property type="match status" value="1"/>
</dbReference>
<gene>
    <name evidence="9" type="ORF">A4U43_C02F2200</name>
</gene>
<dbReference type="EMBL" id="CM007382">
    <property type="protein sequence ID" value="ONK77012.1"/>
    <property type="molecule type" value="Genomic_DNA"/>
</dbReference>